<reference evidence="2 3" key="1">
    <citation type="submission" date="2015-01" db="EMBL/GenBank/DDBJ databases">
        <title>Genome Assembly of Bacillus badius MTCC 1458.</title>
        <authorList>
            <person name="Verma A."/>
            <person name="Khatri I."/>
            <person name="Mual P."/>
            <person name="Subramanian S."/>
            <person name="Krishnamurthi S."/>
        </authorList>
    </citation>
    <scope>NUCLEOTIDE SEQUENCE [LARGE SCALE GENOMIC DNA]</scope>
    <source>
        <strain evidence="2 3">MTCC 1458</strain>
    </source>
</reference>
<proteinExistence type="predicted"/>
<evidence type="ECO:0008006" key="4">
    <source>
        <dbReference type="Google" id="ProtNLM"/>
    </source>
</evidence>
<name>A0ABR5APZ5_BACBA</name>
<organism evidence="2 3">
    <name type="scientific">Bacillus badius</name>
    <dbReference type="NCBI Taxonomy" id="1455"/>
    <lineage>
        <taxon>Bacteria</taxon>
        <taxon>Bacillati</taxon>
        <taxon>Bacillota</taxon>
        <taxon>Bacilli</taxon>
        <taxon>Bacillales</taxon>
        <taxon>Bacillaceae</taxon>
        <taxon>Pseudobacillus</taxon>
    </lineage>
</organism>
<sequence length="43" mass="5110">METFRRNASMKSHPRQAKLEGQQKSGYTSKRFFTEYLINNRTA</sequence>
<dbReference type="EMBL" id="JXLP01000021">
    <property type="protein sequence ID" value="KIL75896.1"/>
    <property type="molecule type" value="Genomic_DNA"/>
</dbReference>
<comment type="caution">
    <text evidence="2">The sequence shown here is derived from an EMBL/GenBank/DDBJ whole genome shotgun (WGS) entry which is preliminary data.</text>
</comment>
<evidence type="ECO:0000313" key="2">
    <source>
        <dbReference type="EMBL" id="KIL75896.1"/>
    </source>
</evidence>
<evidence type="ECO:0000313" key="3">
    <source>
        <dbReference type="Proteomes" id="UP000031982"/>
    </source>
</evidence>
<gene>
    <name evidence="2" type="ORF">SD77_2736</name>
</gene>
<protein>
    <recommendedName>
        <fullName evidence="4">Ribose 5-phosphate isomerase B</fullName>
    </recommendedName>
</protein>
<keyword evidence="3" id="KW-1185">Reference proteome</keyword>
<evidence type="ECO:0000256" key="1">
    <source>
        <dbReference type="SAM" id="MobiDB-lite"/>
    </source>
</evidence>
<dbReference type="Proteomes" id="UP000031982">
    <property type="component" value="Unassembled WGS sequence"/>
</dbReference>
<accession>A0ABR5APZ5</accession>
<feature type="region of interest" description="Disordered" evidence="1">
    <location>
        <begin position="1"/>
        <end position="26"/>
    </location>
</feature>